<evidence type="ECO:0000256" key="6">
    <source>
        <dbReference type="SAM" id="Phobius"/>
    </source>
</evidence>
<reference evidence="8 10" key="2">
    <citation type="submission" date="2023-09" db="EMBL/GenBank/DDBJ databases">
        <title>Complete-Gapless Cercospora beticola genome.</title>
        <authorList>
            <person name="Wyatt N.A."/>
            <person name="Spanner R.E."/>
            <person name="Bolton M.D."/>
        </authorList>
    </citation>
    <scope>NUCLEOTIDE SEQUENCE [LARGE SCALE GENOMIC DNA]</scope>
    <source>
        <strain evidence="8">Cb09-40</strain>
    </source>
</reference>
<feature type="transmembrane region" description="Helical" evidence="6">
    <location>
        <begin position="53"/>
        <end position="72"/>
    </location>
</feature>
<sequence>MDIQAFAREHVTQISATIALVTYATTRKKLTPAGIVSGIIVAIIHMIHPWQAFFWLLMVFFLLGTVVTKIGHTKKAHLTQSATGGTGGEGARSAVQVFANSGWASILIAIHAYLLRNKSPFISSVVPGLSAGPHFPVFEKLLPIGIIAQYAAVAADTFSSELGILSKQNPFLITAPWKSVPKGTNGGVTIDGFKYAGLGSSLLVAVAIASLTLSPPHVDVQPQITVTLIAAGIAGSIIDSVLGALCQVTVSDRGTGKVVEGPGGTRVKVLPGGTRVQVGKDLLTNNGVNFVMAALASLGAMGVAGVLGLELRVLKG</sequence>
<keyword evidence="3 6" id="KW-0812">Transmembrane</keyword>
<evidence type="ECO:0000313" key="10">
    <source>
        <dbReference type="Proteomes" id="UP001302367"/>
    </source>
</evidence>
<evidence type="ECO:0000256" key="1">
    <source>
        <dbReference type="ARBA" id="ARBA00004141"/>
    </source>
</evidence>
<evidence type="ECO:0000256" key="5">
    <source>
        <dbReference type="ARBA" id="ARBA00023136"/>
    </source>
</evidence>
<dbReference type="Proteomes" id="UP001302367">
    <property type="component" value="Chromosome 5"/>
</dbReference>
<keyword evidence="5 6" id="KW-0472">Membrane</keyword>
<dbReference type="GO" id="GO:0016020">
    <property type="term" value="C:membrane"/>
    <property type="evidence" value="ECO:0007669"/>
    <property type="project" value="UniProtKB-SubCell"/>
</dbReference>
<dbReference type="Pfam" id="PF01940">
    <property type="entry name" value="DUF92"/>
    <property type="match status" value="1"/>
</dbReference>
<feature type="transmembrane region" description="Helical" evidence="6">
    <location>
        <begin position="30"/>
        <end position="47"/>
    </location>
</feature>
<dbReference type="AlphaFoldDB" id="A0A2G5H8M3"/>
<evidence type="ECO:0000256" key="2">
    <source>
        <dbReference type="ARBA" id="ARBA00009012"/>
    </source>
</evidence>
<keyword evidence="4 6" id="KW-1133">Transmembrane helix</keyword>
<proteinExistence type="inferred from homology"/>
<dbReference type="PANTHER" id="PTHR13353:SF5">
    <property type="entry name" value="TRANSMEMBRANE PROTEIN 19"/>
    <property type="match status" value="1"/>
</dbReference>
<feature type="transmembrane region" description="Helical" evidence="6">
    <location>
        <begin position="290"/>
        <end position="309"/>
    </location>
</feature>
<organism evidence="7 9">
    <name type="scientific">Cercospora beticola</name>
    <name type="common">Sugarbeet leaf spot fungus</name>
    <dbReference type="NCBI Taxonomy" id="122368"/>
    <lineage>
        <taxon>Eukaryota</taxon>
        <taxon>Fungi</taxon>
        <taxon>Dikarya</taxon>
        <taxon>Ascomycota</taxon>
        <taxon>Pezizomycotina</taxon>
        <taxon>Dothideomycetes</taxon>
        <taxon>Dothideomycetidae</taxon>
        <taxon>Mycosphaerellales</taxon>
        <taxon>Mycosphaerellaceae</taxon>
        <taxon>Cercospora</taxon>
    </lineage>
</organism>
<gene>
    <name evidence="7" type="ORF">CB0940_07050</name>
    <name evidence="8" type="ORF">RHO25_007610</name>
</gene>
<feature type="transmembrane region" description="Helical" evidence="6">
    <location>
        <begin position="195"/>
        <end position="214"/>
    </location>
</feature>
<comment type="subcellular location">
    <subcellularLocation>
        <location evidence="1">Membrane</location>
        <topology evidence="1">Multi-pass membrane protein</topology>
    </subcellularLocation>
</comment>
<dbReference type="OrthoDB" id="15001at2759"/>
<name>A0A2G5H8M3_CERBT</name>
<evidence type="ECO:0000313" key="7">
    <source>
        <dbReference type="EMBL" id="PIA88582.1"/>
    </source>
</evidence>
<dbReference type="EMBL" id="LKMD01000108">
    <property type="protein sequence ID" value="PIA88582.1"/>
    <property type="molecule type" value="Genomic_DNA"/>
</dbReference>
<reference evidence="7 9" key="1">
    <citation type="submission" date="2015-10" db="EMBL/GenBank/DDBJ databases">
        <title>The cercosporin biosynthetic gene cluster was horizontally transferred to several fungal lineages and shown to be expanded in Cercospora beticola based on microsynteny with recipient genomes.</title>
        <authorList>
            <person name="De Jonge R."/>
            <person name="Ebert M.K."/>
            <person name="Suttle J.C."/>
            <person name="Jurick Ii W.M."/>
            <person name="Secor G.A."/>
            <person name="Thomma B.P."/>
            <person name="Van De Peer Y."/>
            <person name="Bolton M.D."/>
        </authorList>
    </citation>
    <scope>NUCLEOTIDE SEQUENCE [LARGE SCALE GENOMIC DNA]</scope>
    <source>
        <strain evidence="7 9">09-40</strain>
    </source>
</reference>
<dbReference type="PANTHER" id="PTHR13353">
    <property type="entry name" value="TRANSMEMBRANE PROTEIN 19"/>
    <property type="match status" value="1"/>
</dbReference>
<evidence type="ECO:0000256" key="3">
    <source>
        <dbReference type="ARBA" id="ARBA00022692"/>
    </source>
</evidence>
<feature type="transmembrane region" description="Helical" evidence="6">
    <location>
        <begin position="226"/>
        <end position="250"/>
    </location>
</feature>
<evidence type="ECO:0000256" key="4">
    <source>
        <dbReference type="ARBA" id="ARBA00022989"/>
    </source>
</evidence>
<accession>A0A2G5H8M3</accession>
<dbReference type="EMBL" id="CP134188">
    <property type="protein sequence ID" value="WPB02974.1"/>
    <property type="molecule type" value="Genomic_DNA"/>
</dbReference>
<evidence type="ECO:0000313" key="9">
    <source>
        <dbReference type="Proteomes" id="UP000230605"/>
    </source>
</evidence>
<keyword evidence="10" id="KW-1185">Reference proteome</keyword>
<dbReference type="InterPro" id="IPR002794">
    <property type="entry name" value="DUF92_TMEM19"/>
</dbReference>
<dbReference type="Proteomes" id="UP000230605">
    <property type="component" value="Chromosome 5"/>
</dbReference>
<protein>
    <submittedName>
        <fullName evidence="7">Transmembrane protein 19</fullName>
    </submittedName>
</protein>
<comment type="similarity">
    <text evidence="2">Belongs to the TMEM19 family.</text>
</comment>
<evidence type="ECO:0000313" key="8">
    <source>
        <dbReference type="EMBL" id="WPB02974.1"/>
    </source>
</evidence>